<dbReference type="EMBL" id="SRPY01000755">
    <property type="protein sequence ID" value="KAG5918230.1"/>
    <property type="molecule type" value="Genomic_DNA"/>
</dbReference>
<feature type="domain" description="OTU" evidence="2">
    <location>
        <begin position="168"/>
        <end position="212"/>
    </location>
</feature>
<evidence type="ECO:0000313" key="3">
    <source>
        <dbReference type="EMBL" id="KAG5918230.1"/>
    </source>
</evidence>
<sequence>MEPVRESLEDMQARHRAELKDLETRVASKKKNATKKTRRGVHDECAQMERVLRERQAGELTRVQGDGEEDGEAAAAGEDDALPTDVEGRMAEMDLGARREQQQQQQQQQQGQQGQPGRKRNRQKERLARRAAEREAAAEEASAEASNMTDHRGRERTSLRRVFEAQGLVEREMAPDGHCLFAAVADQLLAAGVVSSLEGKSEAGTPEPPYRT</sequence>
<evidence type="ECO:0000256" key="1">
    <source>
        <dbReference type="SAM" id="MobiDB-lite"/>
    </source>
</evidence>
<evidence type="ECO:0000259" key="2">
    <source>
        <dbReference type="PROSITE" id="PS50802"/>
    </source>
</evidence>
<comment type="caution">
    <text evidence="3">The sequence shown here is derived from an EMBL/GenBank/DDBJ whole genome shotgun (WGS) entry which is preliminary data.</text>
</comment>
<dbReference type="OrthoDB" id="415023at2759"/>
<dbReference type="Gene3D" id="3.90.70.80">
    <property type="match status" value="1"/>
</dbReference>
<dbReference type="InterPro" id="IPR003323">
    <property type="entry name" value="OTU_dom"/>
</dbReference>
<dbReference type="PROSITE" id="PS50802">
    <property type="entry name" value="OTU"/>
    <property type="match status" value="1"/>
</dbReference>
<protein>
    <recommendedName>
        <fullName evidence="2">OTU domain-containing protein</fullName>
    </recommendedName>
</protein>
<feature type="region of interest" description="Disordered" evidence="1">
    <location>
        <begin position="1"/>
        <end position="158"/>
    </location>
</feature>
<accession>A0A8K0J1Q6</accession>
<feature type="compositionally biased region" description="Basic and acidic residues" evidence="1">
    <location>
        <begin position="86"/>
        <end position="101"/>
    </location>
</feature>
<organism evidence="3 4">
    <name type="scientific">Claviceps africana</name>
    <dbReference type="NCBI Taxonomy" id="83212"/>
    <lineage>
        <taxon>Eukaryota</taxon>
        <taxon>Fungi</taxon>
        <taxon>Dikarya</taxon>
        <taxon>Ascomycota</taxon>
        <taxon>Pezizomycotina</taxon>
        <taxon>Sordariomycetes</taxon>
        <taxon>Hypocreomycetidae</taxon>
        <taxon>Hypocreales</taxon>
        <taxon>Clavicipitaceae</taxon>
        <taxon>Claviceps</taxon>
    </lineage>
</organism>
<feature type="compositionally biased region" description="Acidic residues" evidence="1">
    <location>
        <begin position="66"/>
        <end position="82"/>
    </location>
</feature>
<name>A0A8K0J1Q6_9HYPO</name>
<keyword evidence="4" id="KW-1185">Reference proteome</keyword>
<reference evidence="3" key="1">
    <citation type="journal article" date="2020" name="bioRxiv">
        <title>Whole genome comparisons of ergot fungi reveals the divergence and evolution of species within the genus Claviceps are the result of varying mechanisms driving genome evolution and host range expansion.</title>
        <authorList>
            <person name="Wyka S.A."/>
            <person name="Mondo S.J."/>
            <person name="Liu M."/>
            <person name="Dettman J."/>
            <person name="Nalam V."/>
            <person name="Broders K.D."/>
        </authorList>
    </citation>
    <scope>NUCLEOTIDE SEQUENCE</scope>
    <source>
        <strain evidence="3">CCC 489</strain>
    </source>
</reference>
<evidence type="ECO:0000313" key="4">
    <source>
        <dbReference type="Proteomes" id="UP000811619"/>
    </source>
</evidence>
<feature type="compositionally biased region" description="Basic and acidic residues" evidence="1">
    <location>
        <begin position="1"/>
        <end position="26"/>
    </location>
</feature>
<feature type="non-terminal residue" evidence="3">
    <location>
        <position position="212"/>
    </location>
</feature>
<feature type="compositionally biased region" description="Low complexity" evidence="1">
    <location>
        <begin position="102"/>
        <end position="115"/>
    </location>
</feature>
<feature type="compositionally biased region" description="Basic and acidic residues" evidence="1">
    <location>
        <begin position="40"/>
        <end position="57"/>
    </location>
</feature>
<feature type="compositionally biased region" description="Basic and acidic residues" evidence="1">
    <location>
        <begin position="124"/>
        <end position="137"/>
    </location>
</feature>
<feature type="compositionally biased region" description="Basic residues" evidence="1">
    <location>
        <begin position="27"/>
        <end position="39"/>
    </location>
</feature>
<proteinExistence type="predicted"/>
<dbReference type="Proteomes" id="UP000811619">
    <property type="component" value="Unassembled WGS sequence"/>
</dbReference>
<dbReference type="AlphaFoldDB" id="A0A8K0J1Q6"/>
<gene>
    <name evidence="3" type="ORF">E4U42_006940</name>
</gene>
<feature type="compositionally biased region" description="Basic and acidic residues" evidence="1">
    <location>
        <begin position="149"/>
        <end position="158"/>
    </location>
</feature>